<feature type="compositionally biased region" description="Polar residues" evidence="1">
    <location>
        <begin position="171"/>
        <end position="192"/>
    </location>
</feature>
<proteinExistence type="predicted"/>
<name>M7T231_EUTLA</name>
<dbReference type="HOGENOM" id="CLU_1415165_0_0_1"/>
<sequence length="192" mass="20944">MAIDQTNEIVHEGNWVAMYVFVALIPFIAGAVMAYSNWLDRSSRPVTDEEIAAHAIAYQRVWFPWRDAATASESSRPRDTMMGARPPVLPPSFSVTAAAAPEPPASSSGNGVAANKTPMANNSQVPVTEVIPERPPALAMPVPAAYPSRMGQKPYDNSNDRWGEGPYGYGSNRNNMSRYTPTPTQDFQDVPF</sequence>
<reference evidence="4" key="1">
    <citation type="journal article" date="2013" name="Genome Announc.">
        <title>Draft genome sequence of the grapevine dieback fungus Eutypa lata UCR-EL1.</title>
        <authorList>
            <person name="Blanco-Ulate B."/>
            <person name="Rolshausen P.E."/>
            <person name="Cantu D."/>
        </authorList>
    </citation>
    <scope>NUCLEOTIDE SEQUENCE [LARGE SCALE GENOMIC DNA]</scope>
    <source>
        <strain evidence="4">UCR-EL1</strain>
    </source>
</reference>
<evidence type="ECO:0000313" key="4">
    <source>
        <dbReference type="Proteomes" id="UP000012174"/>
    </source>
</evidence>
<feature type="compositionally biased region" description="Low complexity" evidence="1">
    <location>
        <begin position="97"/>
        <end position="108"/>
    </location>
</feature>
<dbReference type="Proteomes" id="UP000012174">
    <property type="component" value="Unassembled WGS sequence"/>
</dbReference>
<keyword evidence="2" id="KW-0812">Transmembrane</keyword>
<feature type="transmembrane region" description="Helical" evidence="2">
    <location>
        <begin position="16"/>
        <end position="35"/>
    </location>
</feature>
<protein>
    <submittedName>
        <fullName evidence="3">Uncharacterized protein</fullName>
    </submittedName>
</protein>
<feature type="region of interest" description="Disordered" evidence="1">
    <location>
        <begin position="141"/>
        <end position="192"/>
    </location>
</feature>
<keyword evidence="2" id="KW-1133">Transmembrane helix</keyword>
<evidence type="ECO:0000313" key="3">
    <source>
        <dbReference type="EMBL" id="EMR70908.1"/>
    </source>
</evidence>
<evidence type="ECO:0000256" key="2">
    <source>
        <dbReference type="SAM" id="Phobius"/>
    </source>
</evidence>
<feature type="region of interest" description="Disordered" evidence="1">
    <location>
        <begin position="95"/>
        <end position="123"/>
    </location>
</feature>
<dbReference type="KEGG" id="ela:UCREL1_2061"/>
<dbReference type="AlphaFoldDB" id="M7T231"/>
<evidence type="ECO:0000256" key="1">
    <source>
        <dbReference type="SAM" id="MobiDB-lite"/>
    </source>
</evidence>
<dbReference type="EMBL" id="KB705746">
    <property type="protein sequence ID" value="EMR70908.1"/>
    <property type="molecule type" value="Genomic_DNA"/>
</dbReference>
<keyword evidence="2" id="KW-0472">Membrane</keyword>
<gene>
    <name evidence="3" type="ORF">UCREL1_2061</name>
</gene>
<keyword evidence="4" id="KW-1185">Reference proteome</keyword>
<organism evidence="3 4">
    <name type="scientific">Eutypa lata (strain UCR-EL1)</name>
    <name type="common">Grapevine dieback disease fungus</name>
    <name type="synonym">Eutypa armeniacae</name>
    <dbReference type="NCBI Taxonomy" id="1287681"/>
    <lineage>
        <taxon>Eukaryota</taxon>
        <taxon>Fungi</taxon>
        <taxon>Dikarya</taxon>
        <taxon>Ascomycota</taxon>
        <taxon>Pezizomycotina</taxon>
        <taxon>Sordariomycetes</taxon>
        <taxon>Xylariomycetidae</taxon>
        <taxon>Xylariales</taxon>
        <taxon>Diatrypaceae</taxon>
        <taxon>Eutypa</taxon>
    </lineage>
</organism>
<accession>M7T231</accession>